<accession>A0ABQ5ZZ89</accession>
<evidence type="ECO:0000313" key="2">
    <source>
        <dbReference type="EMBL" id="GLR65526.1"/>
    </source>
</evidence>
<reference evidence="3" key="1">
    <citation type="journal article" date="2019" name="Int. J. Syst. Evol. Microbiol.">
        <title>The Global Catalogue of Microorganisms (GCM) 10K type strain sequencing project: providing services to taxonomists for standard genome sequencing and annotation.</title>
        <authorList>
            <consortium name="The Broad Institute Genomics Platform"/>
            <consortium name="The Broad Institute Genome Sequencing Center for Infectious Disease"/>
            <person name="Wu L."/>
            <person name="Ma J."/>
        </authorList>
    </citation>
    <scope>NUCLEOTIDE SEQUENCE [LARGE SCALE GENOMIC DNA]</scope>
    <source>
        <strain evidence="3">NBRC 112502</strain>
    </source>
</reference>
<evidence type="ECO:0000313" key="3">
    <source>
        <dbReference type="Proteomes" id="UP001156641"/>
    </source>
</evidence>
<organism evidence="2 3">
    <name type="scientific">Acidocella aquatica</name>
    <dbReference type="NCBI Taxonomy" id="1922313"/>
    <lineage>
        <taxon>Bacteria</taxon>
        <taxon>Pseudomonadati</taxon>
        <taxon>Pseudomonadota</taxon>
        <taxon>Alphaproteobacteria</taxon>
        <taxon>Acetobacterales</taxon>
        <taxon>Acidocellaceae</taxon>
        <taxon>Acidocella</taxon>
    </lineage>
</organism>
<name>A0ABQ5ZZ89_9PROT</name>
<dbReference type="RefSeq" id="WP_284256027.1">
    <property type="nucleotide sequence ID" value="NZ_BSOS01000005.1"/>
</dbReference>
<dbReference type="Pfam" id="PF00144">
    <property type="entry name" value="Beta-lactamase"/>
    <property type="match status" value="1"/>
</dbReference>
<gene>
    <name evidence="2" type="ORF">GCM10010909_02040</name>
</gene>
<dbReference type="Gene3D" id="3.40.710.10">
    <property type="entry name" value="DD-peptidase/beta-lactamase superfamily"/>
    <property type="match status" value="1"/>
</dbReference>
<dbReference type="InterPro" id="IPR050789">
    <property type="entry name" value="Diverse_Enzym_Activities"/>
</dbReference>
<dbReference type="EMBL" id="BSOS01000005">
    <property type="protein sequence ID" value="GLR65526.1"/>
    <property type="molecule type" value="Genomic_DNA"/>
</dbReference>
<sequence>MNPDAIQKMLNEAVAAGEAPGVAAAVSDARGAVFEGAAGVTALGGEQKMDADTLFWIASMTKPVTSLAAMQLVERGLLDLDAPVGDLLPELKNPQILEGGKLRPARKPITLKHLLTHTAGFSYAFASAEYAAYLAAQPNPPAFGTRAALDAPLLFEPGERWEYGLGVDWAGLAVEAASGLSLEAYFQKHIFGPLGMASTSFLPTAEQLARRAALHQRQTDGSLAAQPAAPLAVPEVFSGGGGLFSTLRDYQKFMRVFLNHGAGIIAPGTVTNMSRNHIGGLRAGYLPSANPALFVGADVNPGQHNQWGLGFIIYPGKGRFGRNAGSFGWAGMANTYFWVDPVVNRAAVIMMQILPSGDAGAMKTLIGFERAVYAALR</sequence>
<comment type="caution">
    <text evidence="2">The sequence shown here is derived from an EMBL/GenBank/DDBJ whole genome shotgun (WGS) entry which is preliminary data.</text>
</comment>
<keyword evidence="3" id="KW-1185">Reference proteome</keyword>
<feature type="domain" description="Beta-lactamase-related" evidence="1">
    <location>
        <begin position="7"/>
        <end position="365"/>
    </location>
</feature>
<dbReference type="SUPFAM" id="SSF56601">
    <property type="entry name" value="beta-lactamase/transpeptidase-like"/>
    <property type="match status" value="1"/>
</dbReference>
<dbReference type="PANTHER" id="PTHR43283:SF3">
    <property type="entry name" value="BETA-LACTAMASE FAMILY PROTEIN (AFU_ORTHOLOGUE AFUA_5G07500)"/>
    <property type="match status" value="1"/>
</dbReference>
<dbReference type="PANTHER" id="PTHR43283">
    <property type="entry name" value="BETA-LACTAMASE-RELATED"/>
    <property type="match status" value="1"/>
</dbReference>
<proteinExistence type="predicted"/>
<dbReference type="InterPro" id="IPR001466">
    <property type="entry name" value="Beta-lactam-related"/>
</dbReference>
<evidence type="ECO:0000259" key="1">
    <source>
        <dbReference type="Pfam" id="PF00144"/>
    </source>
</evidence>
<protein>
    <submittedName>
        <fullName evidence="2">1,4-butanediol diacrylate esterase</fullName>
    </submittedName>
</protein>
<dbReference type="Proteomes" id="UP001156641">
    <property type="component" value="Unassembled WGS sequence"/>
</dbReference>
<dbReference type="InterPro" id="IPR012338">
    <property type="entry name" value="Beta-lactam/transpept-like"/>
</dbReference>